<keyword evidence="2" id="KW-0548">Nucleotidyltransferase</keyword>
<feature type="transmembrane region" description="Helical" evidence="1">
    <location>
        <begin position="12"/>
        <end position="31"/>
    </location>
</feature>
<keyword evidence="1" id="KW-1133">Transmembrane helix</keyword>
<feature type="transmembrane region" description="Helical" evidence="1">
    <location>
        <begin position="191"/>
        <end position="212"/>
    </location>
</feature>
<keyword evidence="2" id="KW-0808">Transferase</keyword>
<keyword evidence="1" id="KW-0472">Membrane</keyword>
<accession>A0ABP8MVU6</accession>
<feature type="transmembrane region" description="Helical" evidence="1">
    <location>
        <begin position="151"/>
        <end position="171"/>
    </location>
</feature>
<dbReference type="Pfam" id="PF01148">
    <property type="entry name" value="CTP_transf_1"/>
    <property type="match status" value="1"/>
</dbReference>
<name>A0ABP8MVU6_9BACT</name>
<sequence length="322" mass="34587">MPPFPIPPNVQFAALVAVSALMVGTGVRLIAIRGQSPEIAQSRLRSLKSWWIVTLVVITSALLGRLAMVAVLGVVSGLALREFVALPLTPAMPRSVPRSMYGLIVISYVAVAMKWTSFFVIAVPLLSIAIPSLVLIVSGQVDSFLRHIGRITFVVMVTTYAIGHVALLVTLPESTNPASTNPESTNPASGTAGLFLFLIAVTEMNDIAQAMVGRRFGRRKLTPVSPKKTWEGFLGGMVITSLIATLLGHWLVAMTLLQSFIAGILISIAGQIGDLNMSAVKREIGVKDSGNLLPGQGGILDRIDSLTFTAPLFFYYFQWITQ</sequence>
<dbReference type="PANTHER" id="PTHR43535">
    <property type="entry name" value="PHOSPHATIDATE CYTIDYLYLTRANSFERASE"/>
    <property type="match status" value="1"/>
</dbReference>
<evidence type="ECO:0000313" key="2">
    <source>
        <dbReference type="EMBL" id="GAA4457007.1"/>
    </source>
</evidence>
<dbReference type="GO" id="GO:0016779">
    <property type="term" value="F:nucleotidyltransferase activity"/>
    <property type="evidence" value="ECO:0007669"/>
    <property type="project" value="UniProtKB-KW"/>
</dbReference>
<gene>
    <name evidence="2" type="ORF">GCM10023156_33190</name>
</gene>
<comment type="caution">
    <text evidence="2">The sequence shown here is derived from an EMBL/GenBank/DDBJ whole genome shotgun (WGS) entry which is preliminary data.</text>
</comment>
<dbReference type="PANTHER" id="PTHR43535:SF1">
    <property type="entry name" value="PHOSPHATIDATE CYTIDYLYLTRANSFERASE"/>
    <property type="match status" value="1"/>
</dbReference>
<feature type="transmembrane region" description="Helical" evidence="1">
    <location>
        <begin position="100"/>
        <end position="130"/>
    </location>
</feature>
<dbReference type="EMBL" id="BAABGA010000039">
    <property type="protein sequence ID" value="GAA4457007.1"/>
    <property type="molecule type" value="Genomic_DNA"/>
</dbReference>
<keyword evidence="3" id="KW-1185">Reference proteome</keyword>
<proteinExistence type="predicted"/>
<dbReference type="RefSeq" id="WP_345323785.1">
    <property type="nucleotide sequence ID" value="NZ_BAABGA010000039.1"/>
</dbReference>
<evidence type="ECO:0000313" key="3">
    <source>
        <dbReference type="Proteomes" id="UP001500840"/>
    </source>
</evidence>
<reference evidence="3" key="1">
    <citation type="journal article" date="2019" name="Int. J. Syst. Evol. Microbiol.">
        <title>The Global Catalogue of Microorganisms (GCM) 10K type strain sequencing project: providing services to taxonomists for standard genome sequencing and annotation.</title>
        <authorList>
            <consortium name="The Broad Institute Genomics Platform"/>
            <consortium name="The Broad Institute Genome Sequencing Center for Infectious Disease"/>
            <person name="Wu L."/>
            <person name="Ma J."/>
        </authorList>
    </citation>
    <scope>NUCLEOTIDE SEQUENCE [LARGE SCALE GENOMIC DNA]</scope>
    <source>
        <strain evidence="3">JCM 17759</strain>
    </source>
</reference>
<organism evidence="2 3">
    <name type="scientific">Novipirellula rosea</name>
    <dbReference type="NCBI Taxonomy" id="1031540"/>
    <lineage>
        <taxon>Bacteria</taxon>
        <taxon>Pseudomonadati</taxon>
        <taxon>Planctomycetota</taxon>
        <taxon>Planctomycetia</taxon>
        <taxon>Pirellulales</taxon>
        <taxon>Pirellulaceae</taxon>
        <taxon>Novipirellula</taxon>
    </lineage>
</organism>
<feature type="transmembrane region" description="Helical" evidence="1">
    <location>
        <begin position="52"/>
        <end position="80"/>
    </location>
</feature>
<protein>
    <submittedName>
        <fullName evidence="2">Phosphatidate cytidylyltransferase</fullName>
    </submittedName>
</protein>
<evidence type="ECO:0000256" key="1">
    <source>
        <dbReference type="SAM" id="Phobius"/>
    </source>
</evidence>
<keyword evidence="1" id="KW-0812">Transmembrane</keyword>
<dbReference type="Proteomes" id="UP001500840">
    <property type="component" value="Unassembled WGS sequence"/>
</dbReference>
<feature type="transmembrane region" description="Helical" evidence="1">
    <location>
        <begin position="233"/>
        <end position="251"/>
    </location>
</feature>